<evidence type="ECO:0000313" key="3">
    <source>
        <dbReference type="Proteomes" id="UP001209730"/>
    </source>
</evidence>
<dbReference type="EMBL" id="JAPHQB010000008">
    <property type="protein sequence ID" value="MCX2801423.1"/>
    <property type="molecule type" value="Genomic_DNA"/>
</dbReference>
<name>A0AB35HY95_MICTH</name>
<reference evidence="2" key="1">
    <citation type="submission" date="2022-11" db="EMBL/GenBank/DDBJ databases">
        <title>Chitin-degrading and fungicidal potential of chitinolytic bacterial strains from marine environment of the Pacific Ocean regions.</title>
        <authorList>
            <person name="Pentekhina I."/>
            <person name="Nedashkovskaya O."/>
            <person name="Seitkalieva A."/>
            <person name="Podvolotskaya A."/>
            <person name="Tekutyeva L."/>
            <person name="Balabanova L."/>
        </authorList>
    </citation>
    <scope>NUCLEOTIDE SEQUENCE</scope>
    <source>
        <strain evidence="2">KMM 6838</strain>
    </source>
</reference>
<dbReference type="AlphaFoldDB" id="A0AB35HY95"/>
<sequence>MNSDNIMTGKRVLITGAAGYIGHQLGALLVQEMPVVGVDIRTRPAPFPIFTLDICDPALGELLRAESITHVVHLASVMAAGRDREAEYRIDVEGTENLLKACLYAGVEHITVASSGAAYGYYPDNPEWLDEQHPLRGNPEFGYSDNKRRVEEMLVVYREKHPGLKQLIFRPCSIVGAATKNKIGELFSGGSVLDPGGHNSPFVFVWDQDVIRAIEFGVRRSASGIYNLAGDGALTPEDIARLLKKPLRRPPVWLVKLILGIGYFLHLTDKQPGQVIFLQYRPVLSNRRLKEELGFVPQKSSRQAFVYFAREALGIEPWGDEVGSGT</sequence>
<dbReference type="InterPro" id="IPR036291">
    <property type="entry name" value="NAD(P)-bd_dom_sf"/>
</dbReference>
<dbReference type="InterPro" id="IPR001509">
    <property type="entry name" value="Epimerase_deHydtase"/>
</dbReference>
<proteinExistence type="predicted"/>
<comment type="caution">
    <text evidence="2">The sequence shown here is derived from an EMBL/GenBank/DDBJ whole genome shotgun (WGS) entry which is preliminary data.</text>
</comment>
<dbReference type="Pfam" id="PF01370">
    <property type="entry name" value="Epimerase"/>
    <property type="match status" value="1"/>
</dbReference>
<evidence type="ECO:0000259" key="1">
    <source>
        <dbReference type="Pfam" id="PF01370"/>
    </source>
</evidence>
<dbReference type="RefSeq" id="WP_266065911.1">
    <property type="nucleotide sequence ID" value="NZ_JAPHQB010000008.1"/>
</dbReference>
<dbReference type="Gene3D" id="3.40.50.720">
    <property type="entry name" value="NAD(P)-binding Rossmann-like Domain"/>
    <property type="match status" value="1"/>
</dbReference>
<dbReference type="SUPFAM" id="SSF51735">
    <property type="entry name" value="NAD(P)-binding Rossmann-fold domains"/>
    <property type="match status" value="1"/>
</dbReference>
<gene>
    <name evidence="2" type="ORF">OQJ68_06420</name>
</gene>
<feature type="domain" description="NAD-dependent epimerase/dehydratase" evidence="1">
    <location>
        <begin position="12"/>
        <end position="178"/>
    </location>
</feature>
<organism evidence="2 3">
    <name type="scientific">Microbulbifer thermotolerans</name>
    <dbReference type="NCBI Taxonomy" id="252514"/>
    <lineage>
        <taxon>Bacteria</taxon>
        <taxon>Pseudomonadati</taxon>
        <taxon>Pseudomonadota</taxon>
        <taxon>Gammaproteobacteria</taxon>
        <taxon>Cellvibrionales</taxon>
        <taxon>Microbulbiferaceae</taxon>
        <taxon>Microbulbifer</taxon>
    </lineage>
</organism>
<accession>A0AB35HY95</accession>
<dbReference type="InterPro" id="IPR050177">
    <property type="entry name" value="Lipid_A_modif_metabolic_enz"/>
</dbReference>
<dbReference type="Proteomes" id="UP001209730">
    <property type="component" value="Unassembled WGS sequence"/>
</dbReference>
<protein>
    <submittedName>
        <fullName evidence="2">SDR family oxidoreductase</fullName>
    </submittedName>
</protein>
<dbReference type="PANTHER" id="PTHR43245">
    <property type="entry name" value="BIFUNCTIONAL POLYMYXIN RESISTANCE PROTEIN ARNA"/>
    <property type="match status" value="1"/>
</dbReference>
<dbReference type="CDD" id="cd05240">
    <property type="entry name" value="UDP_G4E_3_SDR_e"/>
    <property type="match status" value="1"/>
</dbReference>
<evidence type="ECO:0000313" key="2">
    <source>
        <dbReference type="EMBL" id="MCX2801423.1"/>
    </source>
</evidence>